<accession>A0AC60QML9</accession>
<proteinExistence type="predicted"/>
<evidence type="ECO:0000313" key="1">
    <source>
        <dbReference type="EMBL" id="KAG0436735.1"/>
    </source>
</evidence>
<comment type="caution">
    <text evidence="1">The sequence shown here is derived from an EMBL/GenBank/DDBJ whole genome shotgun (WGS) entry which is preliminary data.</text>
</comment>
<dbReference type="EMBL" id="JABSTQ010006752">
    <property type="protein sequence ID" value="KAG0436735.1"/>
    <property type="molecule type" value="Genomic_DNA"/>
</dbReference>
<evidence type="ECO:0000313" key="2">
    <source>
        <dbReference type="Proteomes" id="UP000805193"/>
    </source>
</evidence>
<reference evidence="1 2" key="1">
    <citation type="journal article" date="2020" name="Cell">
        <title>Large-Scale Comparative Analyses of Tick Genomes Elucidate Their Genetic Diversity and Vector Capacities.</title>
        <authorList>
            <consortium name="Tick Genome and Microbiome Consortium (TIGMIC)"/>
            <person name="Jia N."/>
            <person name="Wang J."/>
            <person name="Shi W."/>
            <person name="Du L."/>
            <person name="Sun Y."/>
            <person name="Zhan W."/>
            <person name="Jiang J.F."/>
            <person name="Wang Q."/>
            <person name="Zhang B."/>
            <person name="Ji P."/>
            <person name="Bell-Sakyi L."/>
            <person name="Cui X.M."/>
            <person name="Yuan T.T."/>
            <person name="Jiang B.G."/>
            <person name="Yang W.F."/>
            <person name="Lam T.T."/>
            <person name="Chang Q.C."/>
            <person name="Ding S.J."/>
            <person name="Wang X.J."/>
            <person name="Zhu J.G."/>
            <person name="Ruan X.D."/>
            <person name="Zhao L."/>
            <person name="Wei J.T."/>
            <person name="Ye R.Z."/>
            <person name="Que T.C."/>
            <person name="Du C.H."/>
            <person name="Zhou Y.H."/>
            <person name="Cheng J.X."/>
            <person name="Dai P.F."/>
            <person name="Guo W.B."/>
            <person name="Han X.H."/>
            <person name="Huang E.J."/>
            <person name="Li L.F."/>
            <person name="Wei W."/>
            <person name="Gao Y.C."/>
            <person name="Liu J.Z."/>
            <person name="Shao H.Z."/>
            <person name="Wang X."/>
            <person name="Wang C.C."/>
            <person name="Yang T.C."/>
            <person name="Huo Q.B."/>
            <person name="Li W."/>
            <person name="Chen H.Y."/>
            <person name="Chen S.E."/>
            <person name="Zhou L.G."/>
            <person name="Ni X.B."/>
            <person name="Tian J.H."/>
            <person name="Sheng Y."/>
            <person name="Liu T."/>
            <person name="Pan Y.S."/>
            <person name="Xia L.Y."/>
            <person name="Li J."/>
            <person name="Zhao F."/>
            <person name="Cao W.C."/>
        </authorList>
    </citation>
    <scope>NUCLEOTIDE SEQUENCE [LARGE SCALE GENOMIC DNA]</scope>
    <source>
        <strain evidence="1">Iper-2018</strain>
    </source>
</reference>
<dbReference type="Proteomes" id="UP000805193">
    <property type="component" value="Unassembled WGS sequence"/>
</dbReference>
<name>A0AC60QML9_IXOPE</name>
<keyword evidence="2" id="KW-1185">Reference proteome</keyword>
<organism evidence="1 2">
    <name type="scientific">Ixodes persulcatus</name>
    <name type="common">Taiga tick</name>
    <dbReference type="NCBI Taxonomy" id="34615"/>
    <lineage>
        <taxon>Eukaryota</taxon>
        <taxon>Metazoa</taxon>
        <taxon>Ecdysozoa</taxon>
        <taxon>Arthropoda</taxon>
        <taxon>Chelicerata</taxon>
        <taxon>Arachnida</taxon>
        <taxon>Acari</taxon>
        <taxon>Parasitiformes</taxon>
        <taxon>Ixodida</taxon>
        <taxon>Ixodoidea</taxon>
        <taxon>Ixodidae</taxon>
        <taxon>Ixodinae</taxon>
        <taxon>Ixodes</taxon>
    </lineage>
</organism>
<gene>
    <name evidence="1" type="ORF">HPB47_017783</name>
</gene>
<sequence>MGNHFRFYGCSLEYTGHRTRVLKILRAEWQRQVRIYRSLLCTVLQDPSKPLSDNGRRREFLIIVNRTTEFLWQLSLQRLRSSVPKKCPAATGDVKTVMEYRRRRGACEDDGQWWMAERRSTSPPPATSPRTGEIFDELRFGCFL</sequence>
<protein>
    <submittedName>
        <fullName evidence="1">Uncharacterized protein</fullName>
    </submittedName>
</protein>